<dbReference type="SUPFAM" id="SSF55785">
    <property type="entry name" value="PYP-like sensor domain (PAS domain)"/>
    <property type="match status" value="1"/>
</dbReference>
<dbReference type="EMBL" id="CP041636">
    <property type="protein sequence ID" value="QDO95797.1"/>
    <property type="molecule type" value="Genomic_DNA"/>
</dbReference>
<dbReference type="CDD" id="cd00130">
    <property type="entry name" value="PAS"/>
    <property type="match status" value="1"/>
</dbReference>
<dbReference type="Pfam" id="PF00563">
    <property type="entry name" value="EAL"/>
    <property type="match status" value="1"/>
</dbReference>
<dbReference type="SMART" id="SM00091">
    <property type="entry name" value="PAS"/>
    <property type="match status" value="1"/>
</dbReference>
<gene>
    <name evidence="3" type="ORF">FNB15_00185</name>
</gene>
<evidence type="ECO:0000259" key="2">
    <source>
        <dbReference type="PROSITE" id="PS50883"/>
    </source>
</evidence>
<dbReference type="InterPro" id="IPR035919">
    <property type="entry name" value="EAL_sf"/>
</dbReference>
<dbReference type="GO" id="GO:0071111">
    <property type="term" value="F:cyclic-guanylate-specific phosphodiesterase activity"/>
    <property type="evidence" value="ECO:0007669"/>
    <property type="project" value="InterPro"/>
</dbReference>
<name>A0A516GW89_9PROT</name>
<evidence type="ECO:0000256" key="1">
    <source>
        <dbReference type="SAM" id="MobiDB-lite"/>
    </source>
</evidence>
<dbReference type="InterPro" id="IPR035965">
    <property type="entry name" value="PAS-like_dom_sf"/>
</dbReference>
<dbReference type="InterPro" id="IPR050706">
    <property type="entry name" value="Cyclic-di-GMP_PDE-like"/>
</dbReference>
<dbReference type="SUPFAM" id="SSF141868">
    <property type="entry name" value="EAL domain-like"/>
    <property type="match status" value="1"/>
</dbReference>
<feature type="domain" description="EAL" evidence="2">
    <location>
        <begin position="311"/>
        <end position="562"/>
    </location>
</feature>
<feature type="compositionally biased region" description="Basic and acidic residues" evidence="1">
    <location>
        <begin position="557"/>
        <end position="576"/>
    </location>
</feature>
<feature type="region of interest" description="Disordered" evidence="1">
    <location>
        <begin position="555"/>
        <end position="576"/>
    </location>
</feature>
<dbReference type="NCBIfam" id="TIGR00229">
    <property type="entry name" value="sensory_box"/>
    <property type="match status" value="1"/>
</dbReference>
<dbReference type="KEGG" id="fer:FNB15_00185"/>
<dbReference type="AlphaFoldDB" id="A0A516GW89"/>
<dbReference type="Gene3D" id="3.30.450.20">
    <property type="entry name" value="PAS domain"/>
    <property type="match status" value="1"/>
</dbReference>
<dbReference type="InterPro" id="IPR001633">
    <property type="entry name" value="EAL_dom"/>
</dbReference>
<organism evidence="3 4">
    <name type="scientific">Ferrovibrio terrae</name>
    <dbReference type="NCBI Taxonomy" id="2594003"/>
    <lineage>
        <taxon>Bacteria</taxon>
        <taxon>Pseudomonadati</taxon>
        <taxon>Pseudomonadota</taxon>
        <taxon>Alphaproteobacteria</taxon>
        <taxon>Rhodospirillales</taxon>
        <taxon>Rhodospirillaceae</taxon>
        <taxon>Ferrovibrio</taxon>
    </lineage>
</organism>
<dbReference type="SMART" id="SM00052">
    <property type="entry name" value="EAL"/>
    <property type="match status" value="1"/>
</dbReference>
<dbReference type="Gene3D" id="3.20.20.450">
    <property type="entry name" value="EAL domain"/>
    <property type="match status" value="1"/>
</dbReference>
<dbReference type="PANTHER" id="PTHR33121:SF79">
    <property type="entry name" value="CYCLIC DI-GMP PHOSPHODIESTERASE PDED-RELATED"/>
    <property type="match status" value="1"/>
</dbReference>
<dbReference type="Proteomes" id="UP000317496">
    <property type="component" value="Chromosome"/>
</dbReference>
<protein>
    <submittedName>
        <fullName evidence="3">EAL domain-containing protein</fullName>
    </submittedName>
</protein>
<proteinExistence type="predicted"/>
<reference evidence="3 4" key="1">
    <citation type="submission" date="2019-07" db="EMBL/GenBank/DDBJ databases">
        <title>Genome sequencing for Ferrovibrio sp. K5.</title>
        <authorList>
            <person name="Park S.-J."/>
        </authorList>
    </citation>
    <scope>NUCLEOTIDE SEQUENCE [LARGE SCALE GENOMIC DNA]</scope>
    <source>
        <strain evidence="3 4">K5</strain>
    </source>
</reference>
<dbReference type="OrthoDB" id="7251575at2"/>
<evidence type="ECO:0000313" key="3">
    <source>
        <dbReference type="EMBL" id="QDO95797.1"/>
    </source>
</evidence>
<evidence type="ECO:0000313" key="4">
    <source>
        <dbReference type="Proteomes" id="UP000317496"/>
    </source>
</evidence>
<dbReference type="RefSeq" id="WP_144066778.1">
    <property type="nucleotide sequence ID" value="NZ_CP041636.1"/>
</dbReference>
<dbReference type="InterPro" id="IPR000014">
    <property type="entry name" value="PAS"/>
</dbReference>
<dbReference type="PANTHER" id="PTHR33121">
    <property type="entry name" value="CYCLIC DI-GMP PHOSPHODIESTERASE PDEF"/>
    <property type="match status" value="1"/>
</dbReference>
<sequence length="576" mass="62207">MLSGEARMGAKDMRAERDRFVAFAFSAADLMLEVSGDGLITFASGAARLIAGCEAEGLVGQKFAELIDDGDRHFLMNLLGGLAVGGRIEPVTVRLLQADGTAGAICILGGCCLPRQDGRYYITLSNARLPLAETALANKRDYQTGLLAAEDFETLAGDRLKLARELGSEVKLTLIEIVGLKELVDSLPPDESESLMGDVGALIRAKSISGDTAGLIDTEKYGILHANSIDQEAVAAQVRELIKQSGVPAAEDAAKGVGVRGATLDLHQKAMSDEDAASAMAFAVDRFASEGAAAFALHSTEESLKALLQKTVSRVRALRSAVSGRKFDLVFQPIVRLDTRTLHHYEALSRFEDGGSPFETIRLAEGVHMIGEFDLAVVHRVVELLSERRRQGEILDVAVNLSGHSLESSVFMAALREILADDPGLRKQLIFEITESTQITNLVHAANAVRQLRDDGHSVCLDDFGAGAASFPYLQALEVDYVKIDGAYVKALQSAGQMRDQAILKGMVWLCKELGIGTVAEMVETEDQARLLLDFGIDYGQGYLFGYPEPVPQMEPLRLDDKPGNHRKPGDVKLKR</sequence>
<dbReference type="CDD" id="cd01948">
    <property type="entry name" value="EAL"/>
    <property type="match status" value="1"/>
</dbReference>
<keyword evidence="4" id="KW-1185">Reference proteome</keyword>
<dbReference type="PROSITE" id="PS50883">
    <property type="entry name" value="EAL"/>
    <property type="match status" value="1"/>
</dbReference>
<accession>A0A516GW89</accession>